<dbReference type="Pfam" id="PF21365">
    <property type="entry name" value="Glyco_hydro_31_3rd"/>
    <property type="match status" value="1"/>
</dbReference>
<dbReference type="SUPFAM" id="SSF51445">
    <property type="entry name" value="(Trans)glycosidases"/>
    <property type="match status" value="1"/>
</dbReference>
<dbReference type="GO" id="GO:0030246">
    <property type="term" value="F:carbohydrate binding"/>
    <property type="evidence" value="ECO:0007669"/>
    <property type="project" value="InterPro"/>
</dbReference>
<feature type="signal peptide" evidence="11">
    <location>
        <begin position="1"/>
        <end position="21"/>
    </location>
</feature>
<dbReference type="GO" id="GO:0005975">
    <property type="term" value="P:carbohydrate metabolic process"/>
    <property type="evidence" value="ECO:0007669"/>
    <property type="project" value="InterPro"/>
</dbReference>
<feature type="domain" description="Glycoside hydrolase family 31 TIM barrel" evidence="12">
    <location>
        <begin position="352"/>
        <end position="681"/>
    </location>
</feature>
<evidence type="ECO:0000313" key="16">
    <source>
        <dbReference type="EMBL" id="KAI6654888.1"/>
    </source>
</evidence>
<evidence type="ECO:0000256" key="6">
    <source>
        <dbReference type="ARBA" id="ARBA00022824"/>
    </source>
</evidence>
<dbReference type="GO" id="GO:0090599">
    <property type="term" value="F:alpha-glucosidase activity"/>
    <property type="evidence" value="ECO:0007669"/>
    <property type="project" value="UniProtKB-ARBA"/>
</dbReference>
<evidence type="ECO:0000259" key="12">
    <source>
        <dbReference type="Pfam" id="PF01055"/>
    </source>
</evidence>
<evidence type="ECO:0000259" key="14">
    <source>
        <dbReference type="Pfam" id="PF17137"/>
    </source>
</evidence>
<dbReference type="InterPro" id="IPR013780">
    <property type="entry name" value="Glyco_hydro_b"/>
</dbReference>
<evidence type="ECO:0000256" key="5">
    <source>
        <dbReference type="ARBA" id="ARBA00022801"/>
    </source>
</evidence>
<proteinExistence type="inferred from homology"/>
<dbReference type="PANTHER" id="PTHR22762:SF54">
    <property type="entry name" value="BCDNA.GH04962"/>
    <property type="match status" value="1"/>
</dbReference>
<comment type="pathway">
    <text evidence="2">Glycan metabolism; N-glycan metabolism.</text>
</comment>
<dbReference type="InterPro" id="IPR048395">
    <property type="entry name" value="Glyco_hydro_31_C"/>
</dbReference>
<dbReference type="Gene3D" id="2.60.40.1760">
    <property type="entry name" value="glycosyl hydrolase (family 31)"/>
    <property type="match status" value="1"/>
</dbReference>
<evidence type="ECO:0000256" key="10">
    <source>
        <dbReference type="RuleBase" id="RU361185"/>
    </source>
</evidence>
<dbReference type="GO" id="GO:0005783">
    <property type="term" value="C:endoplasmic reticulum"/>
    <property type="evidence" value="ECO:0007669"/>
    <property type="project" value="UniProtKB-SubCell"/>
</dbReference>
<dbReference type="Proteomes" id="UP001165289">
    <property type="component" value="Unassembled WGS sequence"/>
</dbReference>
<evidence type="ECO:0000259" key="13">
    <source>
        <dbReference type="Pfam" id="PF13802"/>
    </source>
</evidence>
<reference evidence="16 17" key="1">
    <citation type="journal article" date="2023" name="BMC Biol.">
        <title>The compact genome of the sponge Oopsacas minuta (Hexactinellida) is lacking key metazoan core genes.</title>
        <authorList>
            <person name="Santini S."/>
            <person name="Schenkelaars Q."/>
            <person name="Jourda C."/>
            <person name="Duchesne M."/>
            <person name="Belahbib H."/>
            <person name="Rocher C."/>
            <person name="Selva M."/>
            <person name="Riesgo A."/>
            <person name="Vervoort M."/>
            <person name="Leys S.P."/>
            <person name="Kodjabachian L."/>
            <person name="Le Bivic A."/>
            <person name="Borchiellini C."/>
            <person name="Claverie J.M."/>
            <person name="Renard E."/>
        </authorList>
    </citation>
    <scope>NUCLEOTIDE SEQUENCE [LARGE SCALE GENOMIC DNA]</scope>
    <source>
        <strain evidence="16">SPO-2</strain>
    </source>
</reference>
<dbReference type="SUPFAM" id="SSF74650">
    <property type="entry name" value="Galactose mutarotase-like"/>
    <property type="match status" value="1"/>
</dbReference>
<dbReference type="AlphaFoldDB" id="A0AAV7K112"/>
<sequence length="909" mass="103254">MVLDIFILLCLLVLTPQTVIAVDKGNFKTCSQSNFCQRNRNLPEGEPRYHVFPSSVTPEPDKGILSFHIKDNNGVTLFAVLQTLQQGILRFSLKEFHPVPTHERFSPSEFSLDNEPTKLPFKVLSQSDTQIYIQNGEIQAQIEFSPFQLSALREGQPFVVINKRNLMNFEPFMSKDDWNASGVDVEGTWEENFKSHRDSNPFGPSSIGIDVRFLGAKHLYGLPEHSDGLSLSDTKSDGGDPYRLYNLDVFEYEVNNRMALYGAVPLVYSIGANGSNGFFWLNAAETWVDVQKVSDGGDSVVGSLLNSVFNSGGSSYIDTHWMSETGLLDFFILPGPTPSSVSEQYSQLTGVTPLPALWSLGYHQCRWNYKDQEDVAQVDANLEANLIPYDAIWLDIEHTDGKKYFTWDANKFPDSIAMLDKLAERNHKLVVIIDPHIKREDNYRIYKELKERGYLVKSSDGSSDYEGACWPGGSSWPDFLSQEVRQYWSECYLVENYSGSTSNLHVWNDMNEPSVFTGPEVTMHKDAVHMGGWEHRDIHNLYGLLVTLGTYEGLLMRSKHQERPFILTRSVFPGSQRYSAVWTGDNEASWGHLKIVVPMVLQMGLGGIPFVGSDVGGFFKHPSPELLVRWYQVGAYSPFFRQHAHIDTPRREPWLFGEDNLRIIRDAITDRYQLLPYWYTLFYLHTQSGAPVVRPLWYEFPEDYNTWDMYEQAMVGSAIMISPVTEIGQASQEVYFPDEDSIWYDKKSFVRFTGGETRSVSTPLDKIPVFLRGGSVIPFRMRVRRSSNPNPDDPFTLYVVLDGKQEASGCLYWDDGHSFSYKDGNYLIREFSYKNGEFSSAAGATSGGFSTKSWIERILVIGLKGKPIKVALSSSGDELFTKWDLDSKTLEIRKPVENIKTDVKIRFSF</sequence>
<keyword evidence="6" id="KW-0256">Endoplasmic reticulum</keyword>
<dbReference type="InterPro" id="IPR011013">
    <property type="entry name" value="Gal_mutarotase_sf_dom"/>
</dbReference>
<dbReference type="CDD" id="cd06603">
    <property type="entry name" value="GH31_GANC_GANAB_alpha"/>
    <property type="match status" value="1"/>
</dbReference>
<keyword evidence="4 11" id="KW-0732">Signal</keyword>
<dbReference type="CDD" id="cd14752">
    <property type="entry name" value="GH31_N"/>
    <property type="match status" value="1"/>
</dbReference>
<dbReference type="InterPro" id="IPR017853">
    <property type="entry name" value="GH"/>
</dbReference>
<evidence type="ECO:0000256" key="3">
    <source>
        <dbReference type="ARBA" id="ARBA00007806"/>
    </source>
</evidence>
<keyword evidence="17" id="KW-1185">Reference proteome</keyword>
<evidence type="ECO:0000259" key="15">
    <source>
        <dbReference type="Pfam" id="PF21365"/>
    </source>
</evidence>
<feature type="domain" description="Glycoside hydrolase family 31 N-terminal" evidence="13">
    <location>
        <begin position="81"/>
        <end position="289"/>
    </location>
</feature>
<dbReference type="GO" id="GO:0006491">
    <property type="term" value="P:N-glycan processing"/>
    <property type="evidence" value="ECO:0007669"/>
    <property type="project" value="TreeGrafter"/>
</dbReference>
<evidence type="ECO:0000256" key="1">
    <source>
        <dbReference type="ARBA" id="ARBA00004240"/>
    </source>
</evidence>
<keyword evidence="8 10" id="KW-0326">Glycosidase</keyword>
<evidence type="ECO:0000313" key="17">
    <source>
        <dbReference type="Proteomes" id="UP001165289"/>
    </source>
</evidence>
<dbReference type="EMBL" id="JAKMXF010000221">
    <property type="protein sequence ID" value="KAI6654888.1"/>
    <property type="molecule type" value="Genomic_DNA"/>
</dbReference>
<keyword evidence="7" id="KW-0325">Glycoprotein</keyword>
<keyword evidence="5 10" id="KW-0378">Hydrolase</keyword>
<dbReference type="FunFam" id="2.60.40.1180:FF:000023">
    <property type="entry name" value="neutral alpha-glucosidase AB isoform X2"/>
    <property type="match status" value="1"/>
</dbReference>
<evidence type="ECO:0000256" key="7">
    <source>
        <dbReference type="ARBA" id="ARBA00023180"/>
    </source>
</evidence>
<evidence type="ECO:0000256" key="11">
    <source>
        <dbReference type="SAM" id="SignalP"/>
    </source>
</evidence>
<dbReference type="InterPro" id="IPR025887">
    <property type="entry name" value="Glyco_hydro_31_N_dom"/>
</dbReference>
<comment type="caution">
    <text evidence="16">The sequence shown here is derived from an EMBL/GenBank/DDBJ whole genome shotgun (WGS) entry which is preliminary data.</text>
</comment>
<dbReference type="PANTHER" id="PTHR22762">
    <property type="entry name" value="ALPHA-GLUCOSIDASE"/>
    <property type="match status" value="1"/>
</dbReference>
<feature type="chain" id="PRO_5043933456" description="Glucosidase II subunit alpha" evidence="11">
    <location>
        <begin position="22"/>
        <end position="909"/>
    </location>
</feature>
<dbReference type="SUPFAM" id="SSF51011">
    <property type="entry name" value="Glycosyl hydrolase domain"/>
    <property type="match status" value="1"/>
</dbReference>
<comment type="similarity">
    <text evidence="3 10">Belongs to the glycosyl hydrolase 31 family.</text>
</comment>
<feature type="domain" description="Glycosyl hydrolase family 31 C-terminal" evidence="15">
    <location>
        <begin position="689"/>
        <end position="777"/>
    </location>
</feature>
<evidence type="ECO:0000256" key="4">
    <source>
        <dbReference type="ARBA" id="ARBA00022729"/>
    </source>
</evidence>
<feature type="domain" description="DUF5110" evidence="14">
    <location>
        <begin position="796"/>
        <end position="853"/>
    </location>
</feature>
<protein>
    <recommendedName>
        <fullName evidence="9">Glucosidase II subunit alpha</fullName>
    </recommendedName>
</protein>
<dbReference type="InterPro" id="IPR033403">
    <property type="entry name" value="DUF5110"/>
</dbReference>
<evidence type="ECO:0000256" key="2">
    <source>
        <dbReference type="ARBA" id="ARBA00004833"/>
    </source>
</evidence>
<dbReference type="Pfam" id="PF17137">
    <property type="entry name" value="DUF5110"/>
    <property type="match status" value="1"/>
</dbReference>
<accession>A0AAV7K112</accession>
<comment type="subcellular location">
    <subcellularLocation>
        <location evidence="1">Endoplasmic reticulum</location>
    </subcellularLocation>
</comment>
<dbReference type="Pfam" id="PF01055">
    <property type="entry name" value="Glyco_hydro_31_2nd"/>
    <property type="match status" value="1"/>
</dbReference>
<evidence type="ECO:0000256" key="9">
    <source>
        <dbReference type="ARBA" id="ARBA00042895"/>
    </source>
</evidence>
<dbReference type="Pfam" id="PF13802">
    <property type="entry name" value="Gal_mutarotas_2"/>
    <property type="match status" value="1"/>
</dbReference>
<dbReference type="Gene3D" id="2.60.40.1180">
    <property type="entry name" value="Golgi alpha-mannosidase II"/>
    <property type="match status" value="2"/>
</dbReference>
<evidence type="ECO:0000256" key="8">
    <source>
        <dbReference type="ARBA" id="ARBA00023295"/>
    </source>
</evidence>
<dbReference type="InterPro" id="IPR000322">
    <property type="entry name" value="Glyco_hydro_31_TIM"/>
</dbReference>
<gene>
    <name evidence="16" type="ORF">LOD99_2767</name>
</gene>
<dbReference type="Gene3D" id="3.20.20.80">
    <property type="entry name" value="Glycosidases"/>
    <property type="match status" value="1"/>
</dbReference>
<organism evidence="16 17">
    <name type="scientific">Oopsacas minuta</name>
    <dbReference type="NCBI Taxonomy" id="111878"/>
    <lineage>
        <taxon>Eukaryota</taxon>
        <taxon>Metazoa</taxon>
        <taxon>Porifera</taxon>
        <taxon>Hexactinellida</taxon>
        <taxon>Hexasterophora</taxon>
        <taxon>Lyssacinosida</taxon>
        <taxon>Leucopsacidae</taxon>
        <taxon>Oopsacas</taxon>
    </lineage>
</organism>
<name>A0AAV7K112_9METZ</name>